<dbReference type="EMBL" id="BAAFJT010000015">
    <property type="protein sequence ID" value="GAB0196555.1"/>
    <property type="molecule type" value="Genomic_DNA"/>
</dbReference>
<proteinExistence type="predicted"/>
<dbReference type="Gene3D" id="3.40.50.300">
    <property type="entry name" value="P-loop containing nucleotide triphosphate hydrolases"/>
    <property type="match status" value="1"/>
</dbReference>
<dbReference type="PROSITE" id="PS50052">
    <property type="entry name" value="GUANYLATE_KINASE_2"/>
    <property type="match status" value="1"/>
</dbReference>
<keyword evidence="3" id="KW-1185">Reference proteome</keyword>
<dbReference type="InterPro" id="IPR027417">
    <property type="entry name" value="P-loop_NTPase"/>
</dbReference>
<dbReference type="Proteomes" id="UP001623348">
    <property type="component" value="Unassembled WGS sequence"/>
</dbReference>
<protein>
    <submittedName>
        <fullName evidence="2">Caspase recruitment domain-containing protein 11</fullName>
    </submittedName>
</protein>
<comment type="caution">
    <text evidence="2">The sequence shown here is derived from an EMBL/GenBank/DDBJ whole genome shotgun (WGS) entry which is preliminary data.</text>
</comment>
<dbReference type="PANTHER" id="PTHR14559">
    <property type="entry name" value="CASPASE RECRUITMENT DOMAIN FAMILY"/>
    <property type="match status" value="1"/>
</dbReference>
<accession>A0ABC9XFX7</accession>
<sequence length="393" mass="45120">MDSGIECTLSKFADDTKLCGVVDTLEGRDAIQRDLDRLERWAPVNLMKFNKAKCKVLHVGQGNPKHNYRLGREWIESSPEEKDLGVLVDEKLNVTWQCELAAQKANRVLGCIKREEPAPQNDPKASPRLSRASFLLGQILQFVSRSENKYKRMNSNERVRIVTGWPSGLARTSSEAKKLLPDKLEDLDSENEISKRLSLIPYSLVRPIHCERRRPVLFTPTMLAKTLVQKLLNSGGALEFNICKPDIVTKEEFLRKQRTETIIFSREKNLNTYECIVPANIEAVTAKNKHCLLEAGISCTKDLIKAKIYPIVLFIRVSEKNIKRFRKLLPKPETEDEFLRMCRLKEKELEALPCLYASVEADAWSSIEDLIRTIKDRIGEEQRKTIWVDEDQL</sequence>
<dbReference type="InterPro" id="IPR008145">
    <property type="entry name" value="GK/Ca_channel_bsu"/>
</dbReference>
<evidence type="ECO:0000259" key="1">
    <source>
        <dbReference type="PROSITE" id="PS50052"/>
    </source>
</evidence>
<feature type="domain" description="Guanylate kinase-like" evidence="1">
    <location>
        <begin position="158"/>
        <end position="379"/>
    </location>
</feature>
<reference evidence="2 3" key="1">
    <citation type="submission" date="2024-06" db="EMBL/GenBank/DDBJ databases">
        <title>The draft genome of Grus japonensis, version 3.</title>
        <authorList>
            <person name="Nabeshima K."/>
            <person name="Suzuki S."/>
            <person name="Onuma M."/>
        </authorList>
    </citation>
    <scope>NUCLEOTIDE SEQUENCE [LARGE SCALE GENOMIC DNA]</scope>
    <source>
        <strain evidence="2 3">451A</strain>
    </source>
</reference>
<dbReference type="SUPFAM" id="SSF52540">
    <property type="entry name" value="P-loop containing nucleoside triphosphate hydrolases"/>
    <property type="match status" value="1"/>
</dbReference>
<organism evidence="2 3">
    <name type="scientific">Grus japonensis</name>
    <name type="common">Japanese crane</name>
    <name type="synonym">Red-crowned crane</name>
    <dbReference type="NCBI Taxonomy" id="30415"/>
    <lineage>
        <taxon>Eukaryota</taxon>
        <taxon>Metazoa</taxon>
        <taxon>Chordata</taxon>
        <taxon>Craniata</taxon>
        <taxon>Vertebrata</taxon>
        <taxon>Euteleostomi</taxon>
        <taxon>Archelosauria</taxon>
        <taxon>Archosauria</taxon>
        <taxon>Dinosauria</taxon>
        <taxon>Saurischia</taxon>
        <taxon>Theropoda</taxon>
        <taxon>Coelurosauria</taxon>
        <taxon>Aves</taxon>
        <taxon>Neognathae</taxon>
        <taxon>Neoaves</taxon>
        <taxon>Gruiformes</taxon>
        <taxon>Gruidae</taxon>
        <taxon>Grus</taxon>
    </lineage>
</organism>
<dbReference type="Pfam" id="PF00625">
    <property type="entry name" value="Guanylate_kin"/>
    <property type="match status" value="1"/>
</dbReference>
<dbReference type="AlphaFoldDB" id="A0ABC9XFX7"/>
<gene>
    <name evidence="2" type="ORF">GRJ2_002120800</name>
</gene>
<dbReference type="PANTHER" id="PTHR14559:SF4">
    <property type="entry name" value="CASPASE RECRUITMENT DOMAIN-CONTAINING PROTEIN 11"/>
    <property type="match status" value="1"/>
</dbReference>
<dbReference type="InterPro" id="IPR008144">
    <property type="entry name" value="Guanylate_kin-like_dom"/>
</dbReference>
<name>A0ABC9XFX7_GRUJA</name>
<dbReference type="FunFam" id="3.40.50.300:FF:000770">
    <property type="entry name" value="Caspase recruitment domain family, member 11"/>
    <property type="match status" value="1"/>
</dbReference>
<evidence type="ECO:0000313" key="3">
    <source>
        <dbReference type="Proteomes" id="UP001623348"/>
    </source>
</evidence>
<evidence type="ECO:0000313" key="2">
    <source>
        <dbReference type="EMBL" id="GAB0196555.1"/>
    </source>
</evidence>